<dbReference type="Proteomes" id="UP000436522">
    <property type="component" value="Unassembled WGS sequence"/>
</dbReference>
<comment type="caution">
    <text evidence="1">The sequence shown here is derived from an EMBL/GenBank/DDBJ whole genome shotgun (WGS) entry which is preliminary data.</text>
</comment>
<evidence type="ECO:0000313" key="1">
    <source>
        <dbReference type="EMBL" id="GFE52212.1"/>
    </source>
</evidence>
<proteinExistence type="predicted"/>
<protein>
    <submittedName>
        <fullName evidence="1">Uncharacterized protein</fullName>
    </submittedName>
</protein>
<dbReference type="EMBL" id="BLIV01000010">
    <property type="protein sequence ID" value="GFE52212.1"/>
    <property type="molecule type" value="Genomic_DNA"/>
</dbReference>
<evidence type="ECO:0000313" key="2">
    <source>
        <dbReference type="Proteomes" id="UP000436522"/>
    </source>
</evidence>
<organism evidence="1 2">
    <name type="scientific">Roseobacter cerasinus</name>
    <dbReference type="NCBI Taxonomy" id="2602289"/>
    <lineage>
        <taxon>Bacteria</taxon>
        <taxon>Pseudomonadati</taxon>
        <taxon>Pseudomonadota</taxon>
        <taxon>Alphaproteobacteria</taxon>
        <taxon>Rhodobacterales</taxon>
        <taxon>Roseobacteraceae</taxon>
        <taxon>Roseobacter</taxon>
    </lineage>
</organism>
<sequence>MTFVESAPRDRFEISHTATGVFVSDISIDLRRSSGALIFDTAAGGAGVEVFQPFEAGAGVGDAQIADGADQLSIRLDALSAGQRTGFTIDVDDQQAQSDLGQIRVTGAEIAGARVIFTLVDGETLEAEFDAQNRAKVCT</sequence>
<name>A0A640VX27_9RHOB</name>
<reference evidence="1 2" key="1">
    <citation type="submission" date="2019-12" db="EMBL/GenBank/DDBJ databases">
        <title>Roseobacter cerasinus sp. nov., isolated from seawater around aquaculture.</title>
        <authorList>
            <person name="Muramatsu S."/>
            <person name="Takabe Y."/>
            <person name="Mori K."/>
            <person name="Takaichi S."/>
            <person name="Hanada S."/>
        </authorList>
    </citation>
    <scope>NUCLEOTIDE SEQUENCE [LARGE SCALE GENOMIC DNA]</scope>
    <source>
        <strain evidence="1 2">AI77</strain>
    </source>
</reference>
<gene>
    <name evidence="1" type="ORF">So717_39650</name>
</gene>
<dbReference type="AlphaFoldDB" id="A0A640VX27"/>
<keyword evidence="2" id="KW-1185">Reference proteome</keyword>
<accession>A0A640VX27</accession>